<feature type="chain" id="PRO_5046915274" evidence="1">
    <location>
        <begin position="23"/>
        <end position="125"/>
    </location>
</feature>
<organism evidence="2 3">
    <name type="scientific">Candidatus Competibacter phosphatis</name>
    <dbReference type="NCBI Taxonomy" id="221280"/>
    <lineage>
        <taxon>Bacteria</taxon>
        <taxon>Pseudomonadati</taxon>
        <taxon>Pseudomonadota</taxon>
        <taxon>Gammaproteobacteria</taxon>
        <taxon>Candidatus Competibacteraceae</taxon>
        <taxon>Candidatus Competibacter</taxon>
    </lineage>
</organism>
<protein>
    <submittedName>
        <fullName evidence="2">DUF2845 domain-containing protein</fullName>
    </submittedName>
</protein>
<dbReference type="InterPro" id="IPR021268">
    <property type="entry name" value="DUF2845"/>
</dbReference>
<gene>
    <name evidence="2" type="ORF">E4P82_03335</name>
</gene>
<proteinExistence type="predicted"/>
<comment type="caution">
    <text evidence="2">The sequence shown here is derived from an EMBL/GenBank/DDBJ whole genome shotgun (WGS) entry which is preliminary data.</text>
</comment>
<sequence length="125" mass="14206">MRGLNRVVMIFPLILVAATAVADSMRCGSYIVSDGDSQSRVLDLCGEPRRAWQDGFIEQVVRRNDGYYDPSTTPQSYPRLPGYETETRRLIPVYKWEYNLGRGTFLKTLVFQGDTLAQIIDGPRQ</sequence>
<evidence type="ECO:0000256" key="1">
    <source>
        <dbReference type="SAM" id="SignalP"/>
    </source>
</evidence>
<name>A0ABX1TG40_9GAMM</name>
<dbReference type="RefSeq" id="WP_169247572.1">
    <property type="nucleotide sequence ID" value="NZ_SPMZ01000011.1"/>
</dbReference>
<feature type="signal peptide" evidence="1">
    <location>
        <begin position="1"/>
        <end position="22"/>
    </location>
</feature>
<accession>A0ABX1TG40</accession>
<dbReference type="EMBL" id="SPMZ01000011">
    <property type="protein sequence ID" value="NMQ18312.1"/>
    <property type="molecule type" value="Genomic_DNA"/>
</dbReference>
<reference evidence="2 3" key="1">
    <citation type="submission" date="2019-03" db="EMBL/GenBank/DDBJ databases">
        <title>Metabolic reconstructions from genomes of highly enriched 'Candidatus Accumulibacter' and 'Candidatus Competibacter' bioreactor populations.</title>
        <authorList>
            <person name="Annavajhala M.K."/>
            <person name="Welles L."/>
            <person name="Abbas B."/>
            <person name="Sorokin D."/>
            <person name="Park H."/>
            <person name="Van Loosdrecht M."/>
            <person name="Chandran K."/>
        </authorList>
    </citation>
    <scope>NUCLEOTIDE SEQUENCE [LARGE SCALE GENOMIC DNA]</scope>
    <source>
        <strain evidence="2 3">SBR_G</strain>
    </source>
</reference>
<evidence type="ECO:0000313" key="3">
    <source>
        <dbReference type="Proteomes" id="UP000760480"/>
    </source>
</evidence>
<evidence type="ECO:0000313" key="2">
    <source>
        <dbReference type="EMBL" id="NMQ18312.1"/>
    </source>
</evidence>
<keyword evidence="1" id="KW-0732">Signal</keyword>
<keyword evidence="3" id="KW-1185">Reference proteome</keyword>
<dbReference type="Proteomes" id="UP000760480">
    <property type="component" value="Unassembled WGS sequence"/>
</dbReference>
<dbReference type="Pfam" id="PF11006">
    <property type="entry name" value="DUF2845"/>
    <property type="match status" value="1"/>
</dbReference>